<dbReference type="InterPro" id="IPR011944">
    <property type="entry name" value="Steroid_delta5-4_isomerase"/>
</dbReference>
<dbReference type="Pfam" id="PF14534">
    <property type="entry name" value="DUF4440"/>
    <property type="match status" value="1"/>
</dbReference>
<reference evidence="3 4" key="1">
    <citation type="submission" date="2024-02" db="EMBL/GenBank/DDBJ databases">
        <title>Lysobacter Genome Sequencing and Mining.</title>
        <authorList>
            <person name="Bierman J."/>
            <person name="Walker M.C."/>
        </authorList>
    </citation>
    <scope>NUCLEOTIDE SEQUENCE [LARGE SCALE GENOMIC DNA]</scope>
    <source>
        <strain evidence="3 4">PB6250</strain>
    </source>
</reference>
<evidence type="ECO:0000256" key="1">
    <source>
        <dbReference type="SAM" id="SignalP"/>
    </source>
</evidence>
<dbReference type="SUPFAM" id="SSF54427">
    <property type="entry name" value="NTF2-like"/>
    <property type="match status" value="1"/>
</dbReference>
<dbReference type="Proteomes" id="UP001387215">
    <property type="component" value="Unassembled WGS sequence"/>
</dbReference>
<dbReference type="EMBL" id="JBANDL010000002">
    <property type="protein sequence ID" value="MEI2454901.1"/>
    <property type="molecule type" value="Genomic_DNA"/>
</dbReference>
<sequence>MTSGTALRLTALSLALAPLTGLAQSAAVETAQHRHCLRELERVSEATGRAFEQRDLDAFMASFADDAIQVNTRGQLFQGKPAIAAFYRAVMAGNYTFKRTLLSQQVNGCSSAIVADRIEFALPEAGIVLHGIDVANWVRKHGRWQLAADTTTQIAQP</sequence>
<gene>
    <name evidence="3" type="ORF">V2J18_09450</name>
</gene>
<evidence type="ECO:0000259" key="2">
    <source>
        <dbReference type="Pfam" id="PF14534"/>
    </source>
</evidence>
<keyword evidence="1" id="KW-0732">Signal</keyword>
<dbReference type="InterPro" id="IPR032710">
    <property type="entry name" value="NTF2-like_dom_sf"/>
</dbReference>
<feature type="chain" id="PRO_5046630889" evidence="1">
    <location>
        <begin position="24"/>
        <end position="157"/>
    </location>
</feature>
<organism evidence="3 4">
    <name type="scientific">Lysobacter firmicutimachus</name>
    <dbReference type="NCBI Taxonomy" id="1792846"/>
    <lineage>
        <taxon>Bacteria</taxon>
        <taxon>Pseudomonadati</taxon>
        <taxon>Pseudomonadota</taxon>
        <taxon>Gammaproteobacteria</taxon>
        <taxon>Lysobacterales</taxon>
        <taxon>Lysobacteraceae</taxon>
        <taxon>Lysobacter</taxon>
    </lineage>
</organism>
<dbReference type="RefSeq" id="WP_336131650.1">
    <property type="nucleotide sequence ID" value="NZ_JBANDL010000002.1"/>
</dbReference>
<proteinExistence type="predicted"/>
<feature type="domain" description="DUF4440" evidence="2">
    <location>
        <begin position="41"/>
        <end position="146"/>
    </location>
</feature>
<name>A0ABU8D1N7_9GAMM</name>
<evidence type="ECO:0000313" key="4">
    <source>
        <dbReference type="Proteomes" id="UP001387215"/>
    </source>
</evidence>
<protein>
    <submittedName>
        <fullName evidence="3">SgcJ/EcaC family oxidoreductase</fullName>
    </submittedName>
</protein>
<comment type="caution">
    <text evidence="3">The sequence shown here is derived from an EMBL/GenBank/DDBJ whole genome shotgun (WGS) entry which is preliminary data.</text>
</comment>
<dbReference type="NCBIfam" id="TIGR02246">
    <property type="entry name" value="SgcJ/EcaC family oxidoreductase"/>
    <property type="match status" value="1"/>
</dbReference>
<evidence type="ECO:0000313" key="3">
    <source>
        <dbReference type="EMBL" id="MEI2454901.1"/>
    </source>
</evidence>
<keyword evidence="4" id="KW-1185">Reference proteome</keyword>
<accession>A0ABU8D1N7</accession>
<feature type="signal peptide" evidence="1">
    <location>
        <begin position="1"/>
        <end position="23"/>
    </location>
</feature>
<dbReference type="InterPro" id="IPR027843">
    <property type="entry name" value="DUF4440"/>
</dbReference>
<dbReference type="Gene3D" id="3.10.450.50">
    <property type="match status" value="1"/>
</dbReference>